<keyword evidence="8" id="KW-0460">Magnesium</keyword>
<keyword evidence="4" id="KW-0479">Metal-binding</keyword>
<dbReference type="PANTHER" id="PTHR21077">
    <property type="entry name" value="EME1 PROTEIN"/>
    <property type="match status" value="1"/>
</dbReference>
<reference evidence="14 15" key="1">
    <citation type="journal article" date="2024" name="J Genomics">
        <title>Draft genome sequencing and assembly of Favolaschia claudopus CIRM-BRFM 2984 isolated from oak limbs.</title>
        <authorList>
            <person name="Navarro D."/>
            <person name="Drula E."/>
            <person name="Chaduli D."/>
            <person name="Cazenave R."/>
            <person name="Ahrendt S."/>
            <person name="Wang J."/>
            <person name="Lipzen A."/>
            <person name="Daum C."/>
            <person name="Barry K."/>
            <person name="Grigoriev I.V."/>
            <person name="Favel A."/>
            <person name="Rosso M.N."/>
            <person name="Martin F."/>
        </authorList>
    </citation>
    <scope>NUCLEOTIDE SEQUENCE [LARGE SCALE GENOMIC DNA]</scope>
    <source>
        <strain evidence="14 15">CIRM-BRFM 2984</strain>
    </source>
</reference>
<proteinExistence type="predicted"/>
<dbReference type="GO" id="GO:0031573">
    <property type="term" value="P:mitotic intra-S DNA damage checkpoint signaling"/>
    <property type="evidence" value="ECO:0007669"/>
    <property type="project" value="TreeGrafter"/>
</dbReference>
<evidence type="ECO:0000256" key="1">
    <source>
        <dbReference type="ARBA" id="ARBA00001946"/>
    </source>
</evidence>
<evidence type="ECO:0000256" key="11">
    <source>
        <dbReference type="ARBA" id="ARBA00023242"/>
    </source>
</evidence>
<keyword evidence="6" id="KW-0227">DNA damage</keyword>
<dbReference type="GO" id="GO:0000712">
    <property type="term" value="P:resolution of meiotic recombination intermediates"/>
    <property type="evidence" value="ECO:0007669"/>
    <property type="project" value="TreeGrafter"/>
</dbReference>
<feature type="region of interest" description="Disordered" evidence="13">
    <location>
        <begin position="1"/>
        <end position="116"/>
    </location>
</feature>
<accession>A0AAW0CLF5</accession>
<dbReference type="PANTHER" id="PTHR21077:SF5">
    <property type="entry name" value="CROSSOVER JUNCTION ENDONUCLEASE MMS4"/>
    <property type="match status" value="1"/>
</dbReference>
<keyword evidence="10" id="KW-0234">DNA repair</keyword>
<evidence type="ECO:0000256" key="3">
    <source>
        <dbReference type="ARBA" id="ARBA00022722"/>
    </source>
</evidence>
<evidence type="ECO:0000256" key="7">
    <source>
        <dbReference type="ARBA" id="ARBA00022801"/>
    </source>
</evidence>
<keyword evidence="3" id="KW-0540">Nuclease</keyword>
<dbReference type="GO" id="GO:0048476">
    <property type="term" value="C:Holliday junction resolvase complex"/>
    <property type="evidence" value="ECO:0007669"/>
    <property type="project" value="InterPro"/>
</dbReference>
<evidence type="ECO:0000256" key="2">
    <source>
        <dbReference type="ARBA" id="ARBA00004123"/>
    </source>
</evidence>
<keyword evidence="12" id="KW-0469">Meiosis</keyword>
<dbReference type="GO" id="GO:0005634">
    <property type="term" value="C:nucleus"/>
    <property type="evidence" value="ECO:0007669"/>
    <property type="project" value="UniProtKB-SubCell"/>
</dbReference>
<dbReference type="GO" id="GO:0008821">
    <property type="term" value="F:crossover junction DNA endonuclease activity"/>
    <property type="evidence" value="ECO:0007669"/>
    <property type="project" value="TreeGrafter"/>
</dbReference>
<evidence type="ECO:0000256" key="12">
    <source>
        <dbReference type="ARBA" id="ARBA00023254"/>
    </source>
</evidence>
<dbReference type="Gene3D" id="3.40.50.10130">
    <property type="match status" value="1"/>
</dbReference>
<evidence type="ECO:0000256" key="9">
    <source>
        <dbReference type="ARBA" id="ARBA00023172"/>
    </source>
</evidence>
<name>A0AAW0CLF5_9AGAR</name>
<dbReference type="AlphaFoldDB" id="A0AAW0CLF5"/>
<organism evidence="14 15">
    <name type="scientific">Favolaschia claudopus</name>
    <dbReference type="NCBI Taxonomy" id="2862362"/>
    <lineage>
        <taxon>Eukaryota</taxon>
        <taxon>Fungi</taxon>
        <taxon>Dikarya</taxon>
        <taxon>Basidiomycota</taxon>
        <taxon>Agaricomycotina</taxon>
        <taxon>Agaricomycetes</taxon>
        <taxon>Agaricomycetidae</taxon>
        <taxon>Agaricales</taxon>
        <taxon>Marasmiineae</taxon>
        <taxon>Mycenaceae</taxon>
        <taxon>Favolaschia</taxon>
    </lineage>
</organism>
<keyword evidence="15" id="KW-1185">Reference proteome</keyword>
<keyword evidence="5" id="KW-0255">Endonuclease</keyword>
<dbReference type="GO" id="GO:0031297">
    <property type="term" value="P:replication fork processing"/>
    <property type="evidence" value="ECO:0007669"/>
    <property type="project" value="TreeGrafter"/>
</dbReference>
<evidence type="ECO:0000256" key="13">
    <source>
        <dbReference type="SAM" id="MobiDB-lite"/>
    </source>
</evidence>
<evidence type="ECO:0000256" key="8">
    <source>
        <dbReference type="ARBA" id="ARBA00022842"/>
    </source>
</evidence>
<gene>
    <name evidence="14" type="ORF">R3P38DRAFT_3310945</name>
</gene>
<evidence type="ECO:0000256" key="5">
    <source>
        <dbReference type="ARBA" id="ARBA00022759"/>
    </source>
</evidence>
<evidence type="ECO:0000256" key="4">
    <source>
        <dbReference type="ARBA" id="ARBA00022723"/>
    </source>
</evidence>
<feature type="region of interest" description="Disordered" evidence="13">
    <location>
        <begin position="348"/>
        <end position="383"/>
    </location>
</feature>
<dbReference type="EMBL" id="JAWWNJ010000016">
    <property type="protein sequence ID" value="KAK7039682.1"/>
    <property type="molecule type" value="Genomic_DNA"/>
</dbReference>
<keyword evidence="7" id="KW-0378">Hydrolase</keyword>
<feature type="compositionally biased region" description="Basic and acidic residues" evidence="13">
    <location>
        <begin position="83"/>
        <end position="96"/>
    </location>
</feature>
<keyword evidence="9" id="KW-0233">DNA recombination</keyword>
<evidence type="ECO:0000256" key="10">
    <source>
        <dbReference type="ARBA" id="ARBA00023204"/>
    </source>
</evidence>
<protein>
    <submittedName>
        <fullName evidence="14">ERCC4 domain-containing protein</fullName>
    </submittedName>
</protein>
<dbReference type="GO" id="GO:0046872">
    <property type="term" value="F:metal ion binding"/>
    <property type="evidence" value="ECO:0007669"/>
    <property type="project" value="UniProtKB-KW"/>
</dbReference>
<comment type="subcellular location">
    <subcellularLocation>
        <location evidence="2">Nucleus</location>
    </subcellularLocation>
</comment>
<dbReference type="GO" id="GO:0006302">
    <property type="term" value="P:double-strand break repair"/>
    <property type="evidence" value="ECO:0007669"/>
    <property type="project" value="TreeGrafter"/>
</dbReference>
<comment type="caution">
    <text evidence="14">The sequence shown here is derived from an EMBL/GenBank/DDBJ whole genome shotgun (WGS) entry which is preliminary data.</text>
</comment>
<feature type="compositionally biased region" description="Low complexity" evidence="13">
    <location>
        <begin position="27"/>
        <end position="41"/>
    </location>
</feature>
<feature type="compositionally biased region" description="Basic and acidic residues" evidence="13">
    <location>
        <begin position="104"/>
        <end position="116"/>
    </location>
</feature>
<keyword evidence="11" id="KW-0539">Nucleus</keyword>
<evidence type="ECO:0000313" key="15">
    <source>
        <dbReference type="Proteomes" id="UP001362999"/>
    </source>
</evidence>
<sequence>MAPSSEIIEISDSDNDDAPPLPPPSSSQPSFNGDLVDLCLSDNDDDDELPAPGDALFFQGLNATGKRKRHSVASSMSSAMGYDGHELDSSENESPKKAPRKAQKQKDAADKKAMKAAEKAEKAAALAREKAAKQAYKAANKLIHDKKTTLASMEIVFPPSLANSDLIASFRAHIAPYKMTVSVAPTNLVRRQSVFTWRRTMSAEYDPVMREWQPVQEHTQTIDTYMMYMGADELVRCISEDSEDGLKNAVRLAREGCGSPKAQMFLMVEGLKLYYRRTGGIRYTKTQIELALAGLQLAENTHLLYVDTVNDAVERLYDLSADLGIKPYNIHQTHRTLAPSVLLQRQPTHGHLARRHVGEDARAGTPYDGERRAGHRGGFSYGA</sequence>
<dbReference type="InterPro" id="IPR033310">
    <property type="entry name" value="Mms4/EME1/EME2"/>
</dbReference>
<evidence type="ECO:0000256" key="6">
    <source>
        <dbReference type="ARBA" id="ARBA00022763"/>
    </source>
</evidence>
<evidence type="ECO:0000313" key="14">
    <source>
        <dbReference type="EMBL" id="KAK7039682.1"/>
    </source>
</evidence>
<feature type="compositionally biased region" description="Basic and acidic residues" evidence="13">
    <location>
        <begin position="356"/>
        <end position="372"/>
    </location>
</feature>
<dbReference type="Proteomes" id="UP001362999">
    <property type="component" value="Unassembled WGS sequence"/>
</dbReference>
<comment type="cofactor">
    <cofactor evidence="1">
        <name>Mg(2+)</name>
        <dbReference type="ChEBI" id="CHEBI:18420"/>
    </cofactor>
</comment>